<feature type="transmembrane region" description="Helical" evidence="1">
    <location>
        <begin position="17"/>
        <end position="38"/>
    </location>
</feature>
<keyword evidence="1" id="KW-0812">Transmembrane</keyword>
<dbReference type="AlphaFoldDB" id="A0A8J3D711"/>
<accession>A0A8J3D711</accession>
<keyword evidence="1" id="KW-0472">Membrane</keyword>
<reference evidence="2 3" key="1">
    <citation type="journal article" date="2014" name="Int. J. Syst. Evol. Microbiol.">
        <title>Complete genome sequence of Corynebacterium casei LMG S-19264T (=DSM 44701T), isolated from a smear-ripened cheese.</title>
        <authorList>
            <consortium name="US DOE Joint Genome Institute (JGI-PGF)"/>
            <person name="Walter F."/>
            <person name="Albersmeier A."/>
            <person name="Kalinowski J."/>
            <person name="Ruckert C."/>
        </authorList>
    </citation>
    <scope>NUCLEOTIDE SEQUENCE [LARGE SCALE GENOMIC DNA]</scope>
    <source>
        <strain evidence="2 3">KCTC 12866</strain>
    </source>
</reference>
<keyword evidence="3" id="KW-1185">Reference proteome</keyword>
<comment type="caution">
    <text evidence="2">The sequence shown here is derived from an EMBL/GenBank/DDBJ whole genome shotgun (WGS) entry which is preliminary data.</text>
</comment>
<organism evidence="2 3">
    <name type="scientific">Persicitalea jodogahamensis</name>
    <dbReference type="NCBI Taxonomy" id="402147"/>
    <lineage>
        <taxon>Bacteria</taxon>
        <taxon>Pseudomonadati</taxon>
        <taxon>Bacteroidota</taxon>
        <taxon>Cytophagia</taxon>
        <taxon>Cytophagales</taxon>
        <taxon>Spirosomataceae</taxon>
        <taxon>Persicitalea</taxon>
    </lineage>
</organism>
<dbReference type="Proteomes" id="UP000598271">
    <property type="component" value="Unassembled WGS sequence"/>
</dbReference>
<dbReference type="EMBL" id="BMXF01000001">
    <property type="protein sequence ID" value="GHB54725.1"/>
    <property type="molecule type" value="Genomic_DNA"/>
</dbReference>
<gene>
    <name evidence="2" type="ORF">GCM10007390_04790</name>
</gene>
<keyword evidence="1" id="KW-1133">Transmembrane helix</keyword>
<evidence type="ECO:0000313" key="3">
    <source>
        <dbReference type="Proteomes" id="UP000598271"/>
    </source>
</evidence>
<sequence>MGTTPTCPLFSFFSLNFHYSLGITMRILLPLCVLAFAAGCNSTQKNENDPSYMIGFSDAGGTFGDLKKAEPIRH</sequence>
<protein>
    <submittedName>
        <fullName evidence="2">Uncharacterized protein</fullName>
    </submittedName>
</protein>
<evidence type="ECO:0000256" key="1">
    <source>
        <dbReference type="SAM" id="Phobius"/>
    </source>
</evidence>
<evidence type="ECO:0000313" key="2">
    <source>
        <dbReference type="EMBL" id="GHB54725.1"/>
    </source>
</evidence>
<proteinExistence type="predicted"/>
<name>A0A8J3D711_9BACT</name>